<dbReference type="AlphaFoldDB" id="A0A3P3VVU0"/>
<keyword evidence="1" id="KW-0812">Transmembrane</keyword>
<dbReference type="InterPro" id="IPR025489">
    <property type="entry name" value="DUF4381"/>
</dbReference>
<comment type="caution">
    <text evidence="2">The sequence shown here is derived from an EMBL/GenBank/DDBJ whole genome shotgun (WGS) entry which is preliminary data.</text>
</comment>
<evidence type="ECO:0000313" key="3">
    <source>
        <dbReference type="Proteomes" id="UP000280792"/>
    </source>
</evidence>
<evidence type="ECO:0000313" key="2">
    <source>
        <dbReference type="EMBL" id="RRJ84853.1"/>
    </source>
</evidence>
<reference evidence="2 3" key="1">
    <citation type="submission" date="2018-08" db="EMBL/GenBank/DDBJ databases">
        <authorList>
            <person name="Khan S.A."/>
        </authorList>
    </citation>
    <scope>NUCLEOTIDE SEQUENCE [LARGE SCALE GENOMIC DNA]</scope>
    <source>
        <strain evidence="2 3">GTF-13</strain>
    </source>
</reference>
<keyword evidence="3" id="KW-1185">Reference proteome</keyword>
<dbReference type="Proteomes" id="UP000280792">
    <property type="component" value="Unassembled WGS sequence"/>
</dbReference>
<sequence length="162" mass="18657">MAVDKSQLLEQLAPLAEPPTVSLLWPLAPGWYLLGLLGLVVLTAVYWLYRRRRSVKARNAYRLIALKELETCWLEFEEKGVISDFVEQANQLLKRVALTAYPDAGVAPLHGEDWWHFLEAHYPGGESREARQIETGRYRGPLTDNPAPLYQYTKSWIERHEP</sequence>
<dbReference type="EMBL" id="QWEZ01000001">
    <property type="protein sequence ID" value="RRJ84853.1"/>
    <property type="molecule type" value="Genomic_DNA"/>
</dbReference>
<accession>A0A3P3VVU0</accession>
<keyword evidence="1" id="KW-0472">Membrane</keyword>
<protein>
    <submittedName>
        <fullName evidence="2">DUF4381 domain-containing protein</fullName>
    </submittedName>
</protein>
<name>A0A3P3VVU0_9GAMM</name>
<feature type="transmembrane region" description="Helical" evidence="1">
    <location>
        <begin position="30"/>
        <end position="49"/>
    </location>
</feature>
<keyword evidence="1" id="KW-1133">Transmembrane helix</keyword>
<proteinExistence type="predicted"/>
<reference evidence="2 3" key="2">
    <citation type="submission" date="2018-12" db="EMBL/GenBank/DDBJ databases">
        <title>Simiduia agarivorans gen. nov., sp. nov., a marine, agarolytic bacterium isolated from shallow coastal water from Keelung, Taiwan.</title>
        <authorList>
            <person name="Shieh W.Y."/>
        </authorList>
    </citation>
    <scope>NUCLEOTIDE SEQUENCE [LARGE SCALE GENOMIC DNA]</scope>
    <source>
        <strain evidence="2 3">GTF-13</strain>
    </source>
</reference>
<evidence type="ECO:0000256" key="1">
    <source>
        <dbReference type="SAM" id="Phobius"/>
    </source>
</evidence>
<organism evidence="2 3">
    <name type="scientific">Aestuariirhabdus litorea</name>
    <dbReference type="NCBI Taxonomy" id="2528527"/>
    <lineage>
        <taxon>Bacteria</taxon>
        <taxon>Pseudomonadati</taxon>
        <taxon>Pseudomonadota</taxon>
        <taxon>Gammaproteobacteria</taxon>
        <taxon>Oceanospirillales</taxon>
        <taxon>Aestuariirhabdaceae</taxon>
        <taxon>Aestuariirhabdus</taxon>
    </lineage>
</organism>
<dbReference type="Pfam" id="PF14316">
    <property type="entry name" value="DUF4381"/>
    <property type="match status" value="1"/>
</dbReference>
<gene>
    <name evidence="2" type="ORF">D0544_07125</name>
</gene>